<dbReference type="PROSITE" id="PS00012">
    <property type="entry name" value="PHOSPHOPANTETHEINE"/>
    <property type="match status" value="1"/>
</dbReference>
<evidence type="ECO:0000256" key="1">
    <source>
        <dbReference type="ARBA" id="ARBA00022450"/>
    </source>
</evidence>
<organism evidence="7 8">
    <name type="scientific">Pyricularia oryzae</name>
    <name type="common">Rice blast fungus</name>
    <name type="synonym">Magnaporthe oryzae</name>
    <dbReference type="NCBI Taxonomy" id="318829"/>
    <lineage>
        <taxon>Eukaryota</taxon>
        <taxon>Fungi</taxon>
        <taxon>Dikarya</taxon>
        <taxon>Ascomycota</taxon>
        <taxon>Pezizomycotina</taxon>
        <taxon>Sordariomycetes</taxon>
        <taxon>Sordariomycetidae</taxon>
        <taxon>Magnaporthales</taxon>
        <taxon>Pyriculariaceae</taxon>
        <taxon>Pyricularia</taxon>
    </lineage>
</organism>
<evidence type="ECO:0000256" key="3">
    <source>
        <dbReference type="ARBA" id="ARBA00022679"/>
    </source>
</evidence>
<dbReference type="PANTHER" id="PTHR43775">
    <property type="entry name" value="FATTY ACID SYNTHASE"/>
    <property type="match status" value="1"/>
</dbReference>
<dbReference type="Pfam" id="PF08659">
    <property type="entry name" value="KR"/>
    <property type="match status" value="1"/>
</dbReference>
<name>A0A4P7NI56_PYROR</name>
<gene>
    <name evidence="7" type="ORF">PoMZ_08641</name>
</gene>
<dbReference type="InterPro" id="IPR020806">
    <property type="entry name" value="PKS_PP-bd"/>
</dbReference>
<evidence type="ECO:0000256" key="2">
    <source>
        <dbReference type="ARBA" id="ARBA00022553"/>
    </source>
</evidence>
<dbReference type="GO" id="GO:0044550">
    <property type="term" value="P:secondary metabolite biosynthetic process"/>
    <property type="evidence" value="ECO:0007669"/>
    <property type="project" value="TreeGrafter"/>
</dbReference>
<dbReference type="InterPro" id="IPR057326">
    <property type="entry name" value="KR_dom"/>
</dbReference>
<dbReference type="InterPro" id="IPR013968">
    <property type="entry name" value="PKS_KR"/>
</dbReference>
<dbReference type="AlphaFoldDB" id="A0A4P7NI56"/>
<evidence type="ECO:0000256" key="5">
    <source>
        <dbReference type="SAM" id="MobiDB-lite"/>
    </source>
</evidence>
<evidence type="ECO:0000259" key="6">
    <source>
        <dbReference type="PROSITE" id="PS50075"/>
    </source>
</evidence>
<dbReference type="GO" id="GO:0031177">
    <property type="term" value="F:phosphopantetheine binding"/>
    <property type="evidence" value="ECO:0007669"/>
    <property type="project" value="InterPro"/>
</dbReference>
<dbReference type="SUPFAM" id="SSF47336">
    <property type="entry name" value="ACP-like"/>
    <property type="match status" value="1"/>
</dbReference>
<dbReference type="SMART" id="SM00823">
    <property type="entry name" value="PKS_PP"/>
    <property type="match status" value="1"/>
</dbReference>
<dbReference type="GO" id="GO:0016491">
    <property type="term" value="F:oxidoreductase activity"/>
    <property type="evidence" value="ECO:0007669"/>
    <property type="project" value="UniProtKB-KW"/>
</dbReference>
<keyword evidence="1" id="KW-0596">Phosphopantetheine</keyword>
<dbReference type="InterPro" id="IPR009081">
    <property type="entry name" value="PP-bd_ACP"/>
</dbReference>
<dbReference type="InterPro" id="IPR006162">
    <property type="entry name" value="Ppantetheine_attach_site"/>
</dbReference>
<dbReference type="Pfam" id="PF23297">
    <property type="entry name" value="ACP_SdgA_C"/>
    <property type="match status" value="1"/>
</dbReference>
<protein>
    <recommendedName>
        <fullName evidence="6">Carrier domain-containing protein</fullName>
    </recommendedName>
</protein>
<evidence type="ECO:0000313" key="7">
    <source>
        <dbReference type="EMBL" id="QBZ61687.1"/>
    </source>
</evidence>
<dbReference type="InterPro" id="IPR050091">
    <property type="entry name" value="PKS_NRPS_Biosynth_Enz"/>
</dbReference>
<sequence length="905" mass="98652">MQPGWSTQDNSLTLEKALASPGFEKSMLVVLSDLDHPIMNGITPAAWEALKSTLGRISQPIVWVTRQRLRSGDPHQSMLVGMGRCARYENPGLVLRFVDLDCSERSCLPGPAAMRTLAREVWQANFKTLAGGSSWLGSVEHEVSIDKDGRLLLPRLVSVDRSNQRYLAGRRGLVHDGDDVGDYTSPPYEELPRQWHQSGNLPSPSLSDWAVSPGLKDHHQPVRHVLSYPKTLPLLGGLGKSPCYLSMARQTTTQEATLVLGSRLPAQQDCIATTFADTDDLFIPLGSIARGHSLASDRLFFSILVRLVAADMVSRGRHQGCRQQEPAIMILEPSETLEPALVDIAQEWKRSLYIVTKRSAPPAPPLDSRPHVTYLHPNTSPHRVFRLLSRHRKGLYLNWACFRDVPNADLLPEDGKEALGFPLPSGFNKVSEADFLGRTDRNSSFGSGLLQISKFEEQVLSAQMQRIATLAAAALSVAQKALNLDEISQTGLIDWSASATIDEKVPTRILDNPRRLFSPDKTYLFAGITSDLGLSMVKWLVENGARKIALTSRTPKLPKLWLDEMAELGATVCAFAMDVTDAGSVRARCSEIEASMGPVAGVVFGAMVLKDTLLESMPFDTLQSVLAPKVQGSRNVETYFADRDLDFLIFMSSMSAIVGIRGQSNYCAGNMYGRALVRARRARGQAASTMDLSTVFGVGHFANAGRETLDTVRANLRGFNTLPIGVPDVLAALHEAVLRGRPDAAGTGDVIVGLGSEEAVAAGHHQLPVPAAWHGDPRFGHFTARASQRLTQGAASRPQGSGGAAREGSRDVRKKLAAETTDEGRLAALSRSFVLAVAETMQLPEGTPPRLDVRLMDYGIDSLVAVDLRAWFLRELEVSVPVLSILNGESIRELCKTVLSQMQFN</sequence>
<reference evidence="7 8" key="1">
    <citation type="journal article" date="2019" name="Mol. Biol. Evol.">
        <title>Blast fungal genomes show frequent chromosomal changes, gene gains and losses, and effector gene turnover.</title>
        <authorList>
            <person name="Gomez Luciano L.B."/>
            <person name="Jason Tsai I."/>
            <person name="Chuma I."/>
            <person name="Tosa Y."/>
            <person name="Chen Y.H."/>
            <person name="Li J.Y."/>
            <person name="Li M.Y."/>
            <person name="Jade Lu M.Y."/>
            <person name="Nakayashiki H."/>
            <person name="Li W.H."/>
        </authorList>
    </citation>
    <scope>NUCLEOTIDE SEQUENCE [LARGE SCALE GENOMIC DNA]</scope>
    <source>
        <strain evidence="7">MZ5-1-6</strain>
    </source>
</reference>
<feature type="region of interest" description="Disordered" evidence="5">
    <location>
        <begin position="788"/>
        <end position="812"/>
    </location>
</feature>
<dbReference type="SMART" id="SM00822">
    <property type="entry name" value="PKS_KR"/>
    <property type="match status" value="1"/>
</dbReference>
<accession>A0A4P7NI56</accession>
<evidence type="ECO:0000313" key="8">
    <source>
        <dbReference type="Proteomes" id="UP000294847"/>
    </source>
</evidence>
<dbReference type="Proteomes" id="UP000294847">
    <property type="component" value="Chromosome 4"/>
</dbReference>
<proteinExistence type="predicted"/>
<dbReference type="GO" id="GO:0004312">
    <property type="term" value="F:fatty acid synthase activity"/>
    <property type="evidence" value="ECO:0007669"/>
    <property type="project" value="TreeGrafter"/>
</dbReference>
<keyword evidence="2" id="KW-0597">Phosphoprotein</keyword>
<dbReference type="Gene3D" id="3.40.50.720">
    <property type="entry name" value="NAD(P)-binding Rossmann-like Domain"/>
    <property type="match status" value="2"/>
</dbReference>
<dbReference type="PROSITE" id="PS50075">
    <property type="entry name" value="CARRIER"/>
    <property type="match status" value="1"/>
</dbReference>
<dbReference type="EMBL" id="CP034207">
    <property type="protein sequence ID" value="QBZ61687.1"/>
    <property type="molecule type" value="Genomic_DNA"/>
</dbReference>
<evidence type="ECO:0000256" key="4">
    <source>
        <dbReference type="ARBA" id="ARBA00023002"/>
    </source>
</evidence>
<dbReference type="InterPro" id="IPR036736">
    <property type="entry name" value="ACP-like_sf"/>
</dbReference>
<keyword evidence="4" id="KW-0560">Oxidoreductase</keyword>
<dbReference type="InterPro" id="IPR036291">
    <property type="entry name" value="NAD(P)-bd_dom_sf"/>
</dbReference>
<keyword evidence="3" id="KW-0808">Transferase</keyword>
<dbReference type="PANTHER" id="PTHR43775:SF20">
    <property type="entry name" value="HYBRID PKS-NRPS SYNTHETASE APDA"/>
    <property type="match status" value="1"/>
</dbReference>
<dbReference type="Gene3D" id="1.10.1200.10">
    <property type="entry name" value="ACP-like"/>
    <property type="match status" value="1"/>
</dbReference>
<feature type="domain" description="Carrier" evidence="6">
    <location>
        <begin position="827"/>
        <end position="902"/>
    </location>
</feature>
<dbReference type="SUPFAM" id="SSF51735">
    <property type="entry name" value="NAD(P)-binding Rossmann-fold domains"/>
    <property type="match status" value="2"/>
</dbReference>
<dbReference type="GO" id="GO:0006633">
    <property type="term" value="P:fatty acid biosynthetic process"/>
    <property type="evidence" value="ECO:0007669"/>
    <property type="project" value="TreeGrafter"/>
</dbReference>